<proteinExistence type="predicted"/>
<dbReference type="GeneID" id="37048890"/>
<keyword evidence="1" id="KW-1133">Transmembrane helix</keyword>
<reference evidence="2" key="1">
    <citation type="submission" date="2016-12" db="EMBL/GenBank/DDBJ databases">
        <title>The genomes of Aspergillus section Nigri reveals drivers in fungal speciation.</title>
        <authorList>
            <consortium name="DOE Joint Genome Institute"/>
            <person name="Vesth T.C."/>
            <person name="Nybo J."/>
            <person name="Theobald S."/>
            <person name="Brandl J."/>
            <person name="Frisvad J.C."/>
            <person name="Nielsen K.F."/>
            <person name="Lyhne E.K."/>
            <person name="Kogle M.E."/>
            <person name="Kuo A."/>
            <person name="Riley R."/>
            <person name="Clum A."/>
            <person name="Nolan M."/>
            <person name="Lipzen A."/>
            <person name="Salamov A."/>
            <person name="Henrissat B."/>
            <person name="Wiebenga A."/>
            <person name="De vries R.P."/>
            <person name="Grigoriev I.V."/>
            <person name="Mortensen U.H."/>
            <person name="Andersen M.R."/>
            <person name="Baker S.E."/>
        </authorList>
    </citation>
    <scope>NUCLEOTIDE SEQUENCE</scope>
    <source>
        <strain evidence="2">CBS 122712</strain>
    </source>
</reference>
<name>A0A317VUW7_ASPEC</name>
<feature type="transmembrane region" description="Helical" evidence="1">
    <location>
        <begin position="71"/>
        <end position="96"/>
    </location>
</feature>
<protein>
    <submittedName>
        <fullName evidence="2">Uncharacterized protein</fullName>
    </submittedName>
</protein>
<dbReference type="VEuPathDB" id="FungiDB:BO83DRAFT_235793"/>
<organism evidence="2 3">
    <name type="scientific">Aspergillus eucalypticola (strain CBS 122712 / IBT 29274)</name>
    <dbReference type="NCBI Taxonomy" id="1448314"/>
    <lineage>
        <taxon>Eukaryota</taxon>
        <taxon>Fungi</taxon>
        <taxon>Dikarya</taxon>
        <taxon>Ascomycota</taxon>
        <taxon>Pezizomycotina</taxon>
        <taxon>Eurotiomycetes</taxon>
        <taxon>Eurotiomycetidae</taxon>
        <taxon>Eurotiales</taxon>
        <taxon>Aspergillaceae</taxon>
        <taxon>Aspergillus</taxon>
        <taxon>Aspergillus subgen. Circumdati</taxon>
    </lineage>
</organism>
<accession>A0A317VUW7</accession>
<sequence length="118" mass="13928">MLIELQSTKRNKKWIFLGPNYTHYYTLTRRTSYVAESVLRSIGRQPRFHRFNPTIYQSEPGSYECRTVESWVKYCAVVLLTLIVYLLVVPGCWDAYPNIRAKAERIACHRPIMMPQIN</sequence>
<evidence type="ECO:0000313" key="3">
    <source>
        <dbReference type="Proteomes" id="UP000246171"/>
    </source>
</evidence>
<dbReference type="AlphaFoldDB" id="A0A317VUW7"/>
<dbReference type="Proteomes" id="UP000246171">
    <property type="component" value="Unassembled WGS sequence"/>
</dbReference>
<keyword evidence="3" id="KW-1185">Reference proteome</keyword>
<gene>
    <name evidence="2" type="ORF">BO83DRAFT_235793</name>
</gene>
<comment type="caution">
    <text evidence="2">The sequence shown here is derived from an EMBL/GenBank/DDBJ whole genome shotgun (WGS) entry which is preliminary data.</text>
</comment>
<dbReference type="RefSeq" id="XP_025389628.1">
    <property type="nucleotide sequence ID" value="XM_025526928.1"/>
</dbReference>
<evidence type="ECO:0000256" key="1">
    <source>
        <dbReference type="SAM" id="Phobius"/>
    </source>
</evidence>
<dbReference type="EMBL" id="MSFU01000008">
    <property type="protein sequence ID" value="PWY76638.1"/>
    <property type="molecule type" value="Genomic_DNA"/>
</dbReference>
<evidence type="ECO:0000313" key="2">
    <source>
        <dbReference type="EMBL" id="PWY76638.1"/>
    </source>
</evidence>
<keyword evidence="1" id="KW-0472">Membrane</keyword>
<keyword evidence="1" id="KW-0812">Transmembrane</keyword>